<feature type="transmembrane region" description="Helical" evidence="1">
    <location>
        <begin position="93"/>
        <end position="117"/>
    </location>
</feature>
<evidence type="ECO:0000313" key="4">
    <source>
        <dbReference type="Proteomes" id="UP000324104"/>
    </source>
</evidence>
<accession>A0A5D5AHN5</accession>
<dbReference type="PANTHER" id="PTHR35797">
    <property type="entry name" value="PROTEASE-RELATED"/>
    <property type="match status" value="1"/>
</dbReference>
<organism evidence="3 4">
    <name type="scientific">Natrialba swarupiae</name>
    <dbReference type="NCBI Taxonomy" id="2448032"/>
    <lineage>
        <taxon>Archaea</taxon>
        <taxon>Methanobacteriati</taxon>
        <taxon>Methanobacteriota</taxon>
        <taxon>Stenosarchaea group</taxon>
        <taxon>Halobacteria</taxon>
        <taxon>Halobacteriales</taxon>
        <taxon>Natrialbaceae</taxon>
        <taxon>Natrialba</taxon>
    </lineage>
</organism>
<comment type="caution">
    <text evidence="3">The sequence shown here is derived from an EMBL/GenBank/DDBJ whole genome shotgun (WGS) entry which is preliminary data.</text>
</comment>
<dbReference type="InterPro" id="IPR042150">
    <property type="entry name" value="MmRce1-like"/>
</dbReference>
<feature type="transmembrane region" description="Helical" evidence="1">
    <location>
        <begin position="123"/>
        <end position="144"/>
    </location>
</feature>
<protein>
    <submittedName>
        <fullName evidence="3">CPBP family intramembrane metalloprotease</fullName>
    </submittedName>
</protein>
<dbReference type="AlphaFoldDB" id="A0A5D5AHN5"/>
<keyword evidence="1" id="KW-0472">Membrane</keyword>
<feature type="transmembrane region" description="Helical" evidence="1">
    <location>
        <begin position="225"/>
        <end position="242"/>
    </location>
</feature>
<keyword evidence="4" id="KW-1185">Reference proteome</keyword>
<keyword evidence="3" id="KW-0645">Protease</keyword>
<dbReference type="EMBL" id="VTAW01000042">
    <property type="protein sequence ID" value="TYT60443.1"/>
    <property type="molecule type" value="Genomic_DNA"/>
</dbReference>
<keyword evidence="1" id="KW-0812">Transmembrane</keyword>
<feature type="domain" description="CAAX prenyl protease 2/Lysostaphin resistance protein A-like" evidence="2">
    <location>
        <begin position="135"/>
        <end position="237"/>
    </location>
</feature>
<dbReference type="GO" id="GO:0004175">
    <property type="term" value="F:endopeptidase activity"/>
    <property type="evidence" value="ECO:0007669"/>
    <property type="project" value="UniProtKB-ARBA"/>
</dbReference>
<dbReference type="RefSeq" id="WP_149083023.1">
    <property type="nucleotide sequence ID" value="NZ_VTAW01000042.1"/>
</dbReference>
<dbReference type="GO" id="GO:0006508">
    <property type="term" value="P:proteolysis"/>
    <property type="evidence" value="ECO:0007669"/>
    <property type="project" value="UniProtKB-KW"/>
</dbReference>
<keyword evidence="1" id="KW-1133">Transmembrane helix</keyword>
<reference evidence="3 4" key="1">
    <citation type="submission" date="2019-08" db="EMBL/GenBank/DDBJ databases">
        <title>Archaea genome.</title>
        <authorList>
            <person name="Kajale S."/>
            <person name="Shouche Y."/>
            <person name="Deshpande N."/>
            <person name="Sharma A."/>
        </authorList>
    </citation>
    <scope>NUCLEOTIDE SEQUENCE [LARGE SCALE GENOMIC DNA]</scope>
    <source>
        <strain evidence="3 4">ESP3B_9</strain>
    </source>
</reference>
<keyword evidence="3" id="KW-0482">Metalloprotease</keyword>
<dbReference type="PANTHER" id="PTHR35797:SF1">
    <property type="entry name" value="PROTEASE"/>
    <property type="match status" value="1"/>
</dbReference>
<sequence length="315" mass="34259">MMSTTRNAIRSRPVLSYFVLTLGYSWVIWAPMLILPGPGDIGPGEADTIIWVGVFLMYLGGFGPLVAAAIIVKFGGGDLRTWASQIVKWRVSLRWWLATLGLPIVAVAGVSALYITFGGPYDFGALTVPILSYLPLLLFTLIFSGGLNEEPGWRGLAQPLLQERYSAVTSSLVVGVVFAFWHLPLFFAPVAPHSDYPLINTLLYFPTVVVWSVILGWLYNNSASVLLAMFFHAGLNASAGLIPFDPDAIIIDDVIQEEYVELIAGLNFGVYLLIGLVIIALYGRKQLARGDIPTGEVAGFNPQANPVQEATINDK</sequence>
<feature type="transmembrane region" description="Helical" evidence="1">
    <location>
        <begin position="165"/>
        <end position="187"/>
    </location>
</feature>
<evidence type="ECO:0000259" key="2">
    <source>
        <dbReference type="Pfam" id="PF02517"/>
    </source>
</evidence>
<gene>
    <name evidence="3" type="ORF">FYC77_18720</name>
</gene>
<dbReference type="GO" id="GO:0008237">
    <property type="term" value="F:metallopeptidase activity"/>
    <property type="evidence" value="ECO:0007669"/>
    <property type="project" value="UniProtKB-KW"/>
</dbReference>
<dbReference type="GO" id="GO:0080120">
    <property type="term" value="P:CAAX-box protein maturation"/>
    <property type="evidence" value="ECO:0007669"/>
    <property type="project" value="UniProtKB-ARBA"/>
</dbReference>
<feature type="transmembrane region" description="Helical" evidence="1">
    <location>
        <begin position="199"/>
        <end position="218"/>
    </location>
</feature>
<name>A0A5D5AHN5_9EURY</name>
<dbReference type="InterPro" id="IPR003675">
    <property type="entry name" value="Rce1/LyrA-like_dom"/>
</dbReference>
<keyword evidence="3" id="KW-0378">Hydrolase</keyword>
<evidence type="ECO:0000313" key="3">
    <source>
        <dbReference type="EMBL" id="TYT60443.1"/>
    </source>
</evidence>
<dbReference type="Proteomes" id="UP000324104">
    <property type="component" value="Unassembled WGS sequence"/>
</dbReference>
<feature type="transmembrane region" description="Helical" evidence="1">
    <location>
        <begin position="262"/>
        <end position="282"/>
    </location>
</feature>
<feature type="transmembrane region" description="Helical" evidence="1">
    <location>
        <begin position="49"/>
        <end position="72"/>
    </location>
</feature>
<feature type="transmembrane region" description="Helical" evidence="1">
    <location>
        <begin position="12"/>
        <end position="29"/>
    </location>
</feature>
<proteinExistence type="predicted"/>
<dbReference type="Pfam" id="PF02517">
    <property type="entry name" value="Rce1-like"/>
    <property type="match status" value="1"/>
</dbReference>
<evidence type="ECO:0000256" key="1">
    <source>
        <dbReference type="SAM" id="Phobius"/>
    </source>
</evidence>